<evidence type="ECO:0000313" key="2">
    <source>
        <dbReference type="Proteomes" id="UP000199572"/>
    </source>
</evidence>
<protein>
    <recommendedName>
        <fullName evidence="3">Ligand-binding SRPBCC domain-containing protein</fullName>
    </recommendedName>
</protein>
<evidence type="ECO:0008006" key="3">
    <source>
        <dbReference type="Google" id="ProtNLM"/>
    </source>
</evidence>
<dbReference type="InterPro" id="IPR023393">
    <property type="entry name" value="START-like_dom_sf"/>
</dbReference>
<accession>A0A1H9VX79</accession>
<dbReference type="Gene3D" id="3.30.530.20">
    <property type="match status" value="1"/>
</dbReference>
<sequence>MELILLTTDINAPVQKCFDLSRNIDLHQQSMQQAKEKAIDGKTCGLIELGESVTWLARHFGCSFRMTNQITVMEKPFRFIDEMTRGPFKSLRHLHQFNARDNFTEMIDVFEFEAPFGFLGWIAEKTYLKYYMRRLLVKRNHFIKAIAEKP</sequence>
<proteinExistence type="predicted"/>
<gene>
    <name evidence="1" type="ORF">SAMN04488023_1516</name>
</gene>
<evidence type="ECO:0000313" key="1">
    <source>
        <dbReference type="EMBL" id="SES25967.1"/>
    </source>
</evidence>
<dbReference type="CDD" id="cd07820">
    <property type="entry name" value="SRPBCC_3"/>
    <property type="match status" value="1"/>
</dbReference>
<dbReference type="SUPFAM" id="SSF55961">
    <property type="entry name" value="Bet v1-like"/>
    <property type="match status" value="1"/>
</dbReference>
<dbReference type="RefSeq" id="WP_090889373.1">
    <property type="nucleotide sequence ID" value="NZ_FOGG01000051.1"/>
</dbReference>
<dbReference type="STRING" id="390241.SAMN04488023_1516"/>
<dbReference type="EMBL" id="FOGG01000051">
    <property type="protein sequence ID" value="SES25967.1"/>
    <property type="molecule type" value="Genomic_DNA"/>
</dbReference>
<dbReference type="Proteomes" id="UP000199572">
    <property type="component" value="Unassembled WGS sequence"/>
</dbReference>
<dbReference type="OrthoDB" id="9801773at2"/>
<reference evidence="1 2" key="1">
    <citation type="submission" date="2016-10" db="EMBL/GenBank/DDBJ databases">
        <authorList>
            <person name="de Groot N.N."/>
        </authorList>
    </citation>
    <scope>NUCLEOTIDE SEQUENCE [LARGE SCALE GENOMIC DNA]</scope>
    <source>
        <strain evidence="1 2">DSM 18610</strain>
    </source>
</reference>
<keyword evidence="2" id="KW-1185">Reference proteome</keyword>
<dbReference type="AlphaFoldDB" id="A0A1H9VX79"/>
<organism evidence="1 2">
    <name type="scientific">Pedobacter rhizosphaerae</name>
    <dbReference type="NCBI Taxonomy" id="390241"/>
    <lineage>
        <taxon>Bacteria</taxon>
        <taxon>Pseudomonadati</taxon>
        <taxon>Bacteroidota</taxon>
        <taxon>Sphingobacteriia</taxon>
        <taxon>Sphingobacteriales</taxon>
        <taxon>Sphingobacteriaceae</taxon>
        <taxon>Pedobacter</taxon>
    </lineage>
</organism>
<name>A0A1H9VX79_9SPHI</name>